<evidence type="ECO:0000313" key="2">
    <source>
        <dbReference type="EMBL" id="KAH9361417.1"/>
    </source>
</evidence>
<dbReference type="GO" id="GO:0005737">
    <property type="term" value="C:cytoplasm"/>
    <property type="evidence" value="ECO:0007669"/>
    <property type="project" value="TreeGrafter"/>
</dbReference>
<dbReference type="InterPro" id="IPR002130">
    <property type="entry name" value="Cyclophilin-type_PPIase_dom"/>
</dbReference>
<evidence type="ECO:0000259" key="1">
    <source>
        <dbReference type="PROSITE" id="PS50072"/>
    </source>
</evidence>
<dbReference type="EMBL" id="JABSTR010000001">
    <property type="protein sequence ID" value="KAH9361417.1"/>
    <property type="molecule type" value="Genomic_DNA"/>
</dbReference>
<dbReference type="SUPFAM" id="SSF50891">
    <property type="entry name" value="Cyclophilin-like"/>
    <property type="match status" value="1"/>
</dbReference>
<dbReference type="VEuPathDB" id="VectorBase:HLOH_044363"/>
<dbReference type="GO" id="GO:0003755">
    <property type="term" value="F:peptidyl-prolyl cis-trans isomerase activity"/>
    <property type="evidence" value="ECO:0007669"/>
    <property type="project" value="InterPro"/>
</dbReference>
<dbReference type="PANTHER" id="PTHR11071:SF561">
    <property type="entry name" value="PEPTIDYL-PROLYL CIS-TRANS ISOMERASE D-RELATED"/>
    <property type="match status" value="1"/>
</dbReference>
<dbReference type="Pfam" id="PF00160">
    <property type="entry name" value="Pro_isomerase"/>
    <property type="match status" value="1"/>
</dbReference>
<sequence length="168" mass="18586">MRQGGYHPGLPCAFTNYSGTSRKCIYGNKFDDENFRLKHTAPGIILSTANAAAPTPTGRSSFSLRSRPARWRASTRTVFGSIVEGMEVSNKVEAYGLQTGKTSKKIRHQRLRGAARERLCSRTQPLQPLPADIFVVSSNCTVFLCCSPAFFFSFCSRSALENFAFRTS</sequence>
<gene>
    <name evidence="2" type="ORF">HPB48_003909</name>
</gene>
<reference evidence="2 3" key="1">
    <citation type="journal article" date="2020" name="Cell">
        <title>Large-Scale Comparative Analyses of Tick Genomes Elucidate Their Genetic Diversity and Vector Capacities.</title>
        <authorList>
            <consortium name="Tick Genome and Microbiome Consortium (TIGMIC)"/>
            <person name="Jia N."/>
            <person name="Wang J."/>
            <person name="Shi W."/>
            <person name="Du L."/>
            <person name="Sun Y."/>
            <person name="Zhan W."/>
            <person name="Jiang J.F."/>
            <person name="Wang Q."/>
            <person name="Zhang B."/>
            <person name="Ji P."/>
            <person name="Bell-Sakyi L."/>
            <person name="Cui X.M."/>
            <person name="Yuan T.T."/>
            <person name="Jiang B.G."/>
            <person name="Yang W.F."/>
            <person name="Lam T.T."/>
            <person name="Chang Q.C."/>
            <person name="Ding S.J."/>
            <person name="Wang X.J."/>
            <person name="Zhu J.G."/>
            <person name="Ruan X.D."/>
            <person name="Zhao L."/>
            <person name="Wei J.T."/>
            <person name="Ye R.Z."/>
            <person name="Que T.C."/>
            <person name="Du C.H."/>
            <person name="Zhou Y.H."/>
            <person name="Cheng J.X."/>
            <person name="Dai P.F."/>
            <person name="Guo W.B."/>
            <person name="Han X.H."/>
            <person name="Huang E.J."/>
            <person name="Li L.F."/>
            <person name="Wei W."/>
            <person name="Gao Y.C."/>
            <person name="Liu J.Z."/>
            <person name="Shao H.Z."/>
            <person name="Wang X."/>
            <person name="Wang C.C."/>
            <person name="Yang T.C."/>
            <person name="Huo Q.B."/>
            <person name="Li W."/>
            <person name="Chen H.Y."/>
            <person name="Chen S.E."/>
            <person name="Zhou L.G."/>
            <person name="Ni X.B."/>
            <person name="Tian J.H."/>
            <person name="Sheng Y."/>
            <person name="Liu T."/>
            <person name="Pan Y.S."/>
            <person name="Xia L.Y."/>
            <person name="Li J."/>
            <person name="Zhao F."/>
            <person name="Cao W.C."/>
        </authorList>
    </citation>
    <scope>NUCLEOTIDE SEQUENCE [LARGE SCALE GENOMIC DNA]</scope>
    <source>
        <strain evidence="2">HaeL-2018</strain>
    </source>
</reference>
<feature type="domain" description="PPIase cyclophilin-type" evidence="1">
    <location>
        <begin position="1"/>
        <end position="104"/>
    </location>
</feature>
<comment type="caution">
    <text evidence="2">The sequence shown here is derived from an EMBL/GenBank/DDBJ whole genome shotgun (WGS) entry which is preliminary data.</text>
</comment>
<dbReference type="GO" id="GO:0006457">
    <property type="term" value="P:protein folding"/>
    <property type="evidence" value="ECO:0007669"/>
    <property type="project" value="TreeGrafter"/>
</dbReference>
<dbReference type="Proteomes" id="UP000821853">
    <property type="component" value="Chromosome 1"/>
</dbReference>
<accession>A0A9J6FG79</accession>
<name>A0A9J6FG79_HAELO</name>
<dbReference type="InterPro" id="IPR029000">
    <property type="entry name" value="Cyclophilin-like_dom_sf"/>
</dbReference>
<dbReference type="GO" id="GO:0016018">
    <property type="term" value="F:cyclosporin A binding"/>
    <property type="evidence" value="ECO:0007669"/>
    <property type="project" value="TreeGrafter"/>
</dbReference>
<dbReference type="PANTHER" id="PTHR11071">
    <property type="entry name" value="PEPTIDYL-PROLYL CIS-TRANS ISOMERASE"/>
    <property type="match status" value="1"/>
</dbReference>
<evidence type="ECO:0000313" key="3">
    <source>
        <dbReference type="Proteomes" id="UP000821853"/>
    </source>
</evidence>
<keyword evidence="3" id="KW-1185">Reference proteome</keyword>
<protein>
    <recommendedName>
        <fullName evidence="1">PPIase cyclophilin-type domain-containing protein</fullName>
    </recommendedName>
</protein>
<dbReference type="PROSITE" id="PS50072">
    <property type="entry name" value="CSA_PPIASE_2"/>
    <property type="match status" value="1"/>
</dbReference>
<dbReference type="AlphaFoldDB" id="A0A9J6FG79"/>
<proteinExistence type="predicted"/>
<organism evidence="2 3">
    <name type="scientific">Haemaphysalis longicornis</name>
    <name type="common">Bush tick</name>
    <dbReference type="NCBI Taxonomy" id="44386"/>
    <lineage>
        <taxon>Eukaryota</taxon>
        <taxon>Metazoa</taxon>
        <taxon>Ecdysozoa</taxon>
        <taxon>Arthropoda</taxon>
        <taxon>Chelicerata</taxon>
        <taxon>Arachnida</taxon>
        <taxon>Acari</taxon>
        <taxon>Parasitiformes</taxon>
        <taxon>Ixodida</taxon>
        <taxon>Ixodoidea</taxon>
        <taxon>Ixodidae</taxon>
        <taxon>Haemaphysalinae</taxon>
        <taxon>Haemaphysalis</taxon>
    </lineage>
</organism>
<dbReference type="Gene3D" id="2.40.100.10">
    <property type="entry name" value="Cyclophilin-like"/>
    <property type="match status" value="1"/>
</dbReference>